<proteinExistence type="predicted"/>
<sequence length="29" mass="3312">MRRREGGCKLVIGGGVHRCHALEARWLHL</sequence>
<name>A0ABT9U7I6_PAEHA</name>
<accession>A0ABT9U7I6</accession>
<keyword evidence="2" id="KW-1185">Reference proteome</keyword>
<comment type="caution">
    <text evidence="1">The sequence shown here is derived from an EMBL/GenBank/DDBJ whole genome shotgun (WGS) entry which is preliminary data.</text>
</comment>
<evidence type="ECO:0000313" key="2">
    <source>
        <dbReference type="Proteomes" id="UP001229346"/>
    </source>
</evidence>
<dbReference type="EMBL" id="JAUSSU010000009">
    <property type="protein sequence ID" value="MDQ0115001.1"/>
    <property type="molecule type" value="Genomic_DNA"/>
</dbReference>
<dbReference type="Proteomes" id="UP001229346">
    <property type="component" value="Unassembled WGS sequence"/>
</dbReference>
<reference evidence="1 2" key="1">
    <citation type="submission" date="2023-07" db="EMBL/GenBank/DDBJ databases">
        <title>Sorghum-associated microbial communities from plants grown in Nebraska, USA.</title>
        <authorList>
            <person name="Schachtman D."/>
        </authorList>
    </citation>
    <scope>NUCLEOTIDE SEQUENCE [LARGE SCALE GENOMIC DNA]</scope>
    <source>
        <strain evidence="1 2">CC482</strain>
    </source>
</reference>
<gene>
    <name evidence="1" type="ORF">J2T15_004458</name>
</gene>
<evidence type="ECO:0000313" key="1">
    <source>
        <dbReference type="EMBL" id="MDQ0115001.1"/>
    </source>
</evidence>
<organism evidence="1 2">
    <name type="scientific">Paenibacillus harenae</name>
    <dbReference type="NCBI Taxonomy" id="306543"/>
    <lineage>
        <taxon>Bacteria</taxon>
        <taxon>Bacillati</taxon>
        <taxon>Bacillota</taxon>
        <taxon>Bacilli</taxon>
        <taxon>Bacillales</taxon>
        <taxon>Paenibacillaceae</taxon>
        <taxon>Paenibacillus</taxon>
    </lineage>
</organism>
<protein>
    <submittedName>
        <fullName evidence="1">Uncharacterized protein</fullName>
    </submittedName>
</protein>